<evidence type="ECO:0000256" key="2">
    <source>
        <dbReference type="ARBA" id="ARBA00006161"/>
    </source>
</evidence>
<evidence type="ECO:0000256" key="1">
    <source>
        <dbReference type="ARBA" id="ARBA00004496"/>
    </source>
</evidence>
<dbReference type="InterPro" id="IPR010160">
    <property type="entry name" value="CRISPR-assoc_prot_Cmr5"/>
</dbReference>
<dbReference type="Gene3D" id="1.10.520.30">
    <property type="entry name" value="AF1862-like domain"/>
    <property type="match status" value="1"/>
</dbReference>
<dbReference type="AlphaFoldDB" id="A0A1N7IWQ7"/>
<comment type="similarity">
    <text evidence="2">Belongs to the CRISPR system Cmr5 family.</text>
</comment>
<sequence length="146" mass="16482">MMSNQKRMLDLERAQFSLTKVKQMEQDFSEEEADSYANYTERLPAAILSNGLGQALAQLRAAAAGSENEKTDPHYLLYRDIQDWLCREDPRAPYAKAEDLLKALIAGDRSTYLQARAETMALLEWHKKLAVAYLKQPETVGENGNG</sequence>
<evidence type="ECO:0000256" key="5">
    <source>
        <dbReference type="ARBA" id="ARBA00030001"/>
    </source>
</evidence>
<evidence type="ECO:0000313" key="6">
    <source>
        <dbReference type="EMBL" id="SIS41509.1"/>
    </source>
</evidence>
<dbReference type="EMBL" id="FTOD01000001">
    <property type="protein sequence ID" value="SIS41509.1"/>
    <property type="molecule type" value="Genomic_DNA"/>
</dbReference>
<gene>
    <name evidence="6" type="ORF">SAMN05421790_101444</name>
</gene>
<comment type="subcellular location">
    <subcellularLocation>
        <location evidence="1">Cytoplasm</location>
    </subcellularLocation>
</comment>
<accession>A0A1N7IWQ7</accession>
<protein>
    <recommendedName>
        <fullName evidence="5">CRISPR type III-B/RAMP module-associated protein Cmr5</fullName>
    </recommendedName>
</protein>
<name>A0A1N7IWQ7_9BACL</name>
<proteinExistence type="inferred from homology"/>
<dbReference type="Pfam" id="PF09701">
    <property type="entry name" value="Cas_Cmr5"/>
    <property type="match status" value="1"/>
</dbReference>
<dbReference type="Proteomes" id="UP000186795">
    <property type="component" value="Unassembled WGS sequence"/>
</dbReference>
<keyword evidence="7" id="KW-1185">Reference proteome</keyword>
<evidence type="ECO:0000256" key="3">
    <source>
        <dbReference type="ARBA" id="ARBA00022490"/>
    </source>
</evidence>
<evidence type="ECO:0000313" key="7">
    <source>
        <dbReference type="Proteomes" id="UP000186795"/>
    </source>
</evidence>
<dbReference type="GO" id="GO:0005737">
    <property type="term" value="C:cytoplasm"/>
    <property type="evidence" value="ECO:0007669"/>
    <property type="project" value="UniProtKB-SubCell"/>
</dbReference>
<dbReference type="GO" id="GO:0051607">
    <property type="term" value="P:defense response to virus"/>
    <property type="evidence" value="ECO:0007669"/>
    <property type="project" value="UniProtKB-KW"/>
</dbReference>
<keyword evidence="3" id="KW-0963">Cytoplasm</keyword>
<dbReference type="InterPro" id="IPR023101">
    <property type="entry name" value="AF1862-like_dom_sf"/>
</dbReference>
<keyword evidence="4" id="KW-0051">Antiviral defense</keyword>
<organism evidence="6 7">
    <name type="scientific">Kroppenstedtia eburnea</name>
    <dbReference type="NCBI Taxonomy" id="714067"/>
    <lineage>
        <taxon>Bacteria</taxon>
        <taxon>Bacillati</taxon>
        <taxon>Bacillota</taxon>
        <taxon>Bacilli</taxon>
        <taxon>Bacillales</taxon>
        <taxon>Thermoactinomycetaceae</taxon>
        <taxon>Kroppenstedtia</taxon>
    </lineage>
</organism>
<evidence type="ECO:0000256" key="4">
    <source>
        <dbReference type="ARBA" id="ARBA00023118"/>
    </source>
</evidence>
<dbReference type="SUPFAM" id="SSF158568">
    <property type="entry name" value="AF1862-like"/>
    <property type="match status" value="1"/>
</dbReference>
<reference evidence="7" key="1">
    <citation type="submission" date="2017-01" db="EMBL/GenBank/DDBJ databases">
        <authorList>
            <person name="Varghese N."/>
            <person name="Submissions S."/>
        </authorList>
    </citation>
    <scope>NUCLEOTIDE SEQUENCE [LARGE SCALE GENOMIC DNA]</scope>
    <source>
        <strain evidence="7">DSM 45196</strain>
    </source>
</reference>
<dbReference type="NCBIfam" id="TIGR01881">
    <property type="entry name" value="cas_Cmr5"/>
    <property type="match status" value="1"/>
</dbReference>